<feature type="compositionally biased region" description="Gly residues" evidence="1">
    <location>
        <begin position="462"/>
        <end position="473"/>
    </location>
</feature>
<dbReference type="PANTHER" id="PTHR23146">
    <property type="entry name" value="LEO1 PROTEIN"/>
    <property type="match status" value="1"/>
</dbReference>
<feature type="compositionally biased region" description="Basic and acidic residues" evidence="1">
    <location>
        <begin position="93"/>
        <end position="102"/>
    </location>
</feature>
<feature type="compositionally biased region" description="Acidic residues" evidence="1">
    <location>
        <begin position="488"/>
        <end position="499"/>
    </location>
</feature>
<feature type="compositionally biased region" description="Low complexity" evidence="1">
    <location>
        <begin position="586"/>
        <end position="596"/>
    </location>
</feature>
<feature type="compositionally biased region" description="Basic and acidic residues" evidence="1">
    <location>
        <begin position="435"/>
        <end position="459"/>
    </location>
</feature>
<dbReference type="GO" id="GO:1990269">
    <property type="term" value="F:RNA polymerase II C-terminal domain phosphoserine binding"/>
    <property type="evidence" value="ECO:0007669"/>
    <property type="project" value="TreeGrafter"/>
</dbReference>
<dbReference type="EMBL" id="SOZI01000003">
    <property type="protein sequence ID" value="TNY24355.1"/>
    <property type="molecule type" value="Genomic_DNA"/>
</dbReference>
<keyword evidence="3" id="KW-1185">Reference proteome</keyword>
<feature type="compositionally biased region" description="Acidic residues" evidence="1">
    <location>
        <begin position="525"/>
        <end position="555"/>
    </location>
</feature>
<dbReference type="GO" id="GO:0016593">
    <property type="term" value="C:Cdc73/Paf1 complex"/>
    <property type="evidence" value="ECO:0007669"/>
    <property type="project" value="InterPro"/>
</dbReference>
<dbReference type="AlphaFoldDB" id="A0A5C5G5N2"/>
<feature type="region of interest" description="Disordered" evidence="1">
    <location>
        <begin position="411"/>
        <end position="615"/>
    </location>
</feature>
<dbReference type="Pfam" id="PF04004">
    <property type="entry name" value="Leo1"/>
    <property type="match status" value="1"/>
</dbReference>
<feature type="compositionally biased region" description="Low complexity" evidence="1">
    <location>
        <begin position="134"/>
        <end position="158"/>
    </location>
</feature>
<dbReference type="Proteomes" id="UP000311382">
    <property type="component" value="Unassembled WGS sequence"/>
</dbReference>
<reference evidence="2 3" key="1">
    <citation type="submission" date="2019-03" db="EMBL/GenBank/DDBJ databases">
        <title>Rhodosporidium diobovatum UCD-FST 08-225 genome sequencing, assembly, and annotation.</title>
        <authorList>
            <person name="Fakankun I.U."/>
            <person name="Fristensky B."/>
            <person name="Levin D.B."/>
        </authorList>
    </citation>
    <scope>NUCLEOTIDE SEQUENCE [LARGE SCALE GENOMIC DNA]</scope>
    <source>
        <strain evidence="2 3">UCD-FST 08-225</strain>
    </source>
</reference>
<dbReference type="GO" id="GO:0006368">
    <property type="term" value="P:transcription elongation by RNA polymerase II"/>
    <property type="evidence" value="ECO:0007669"/>
    <property type="project" value="InterPro"/>
</dbReference>
<evidence type="ECO:0000256" key="1">
    <source>
        <dbReference type="SAM" id="MobiDB-lite"/>
    </source>
</evidence>
<dbReference type="PANTHER" id="PTHR23146:SF0">
    <property type="entry name" value="RNA POLYMERASE-ASSOCIATED PROTEIN LEO1"/>
    <property type="match status" value="1"/>
</dbReference>
<name>A0A5C5G5N2_9BASI</name>
<feature type="compositionally biased region" description="Low complexity" evidence="1">
    <location>
        <begin position="251"/>
        <end position="263"/>
    </location>
</feature>
<feature type="region of interest" description="Disordered" evidence="1">
    <location>
        <begin position="244"/>
        <end position="280"/>
    </location>
</feature>
<feature type="compositionally biased region" description="Low complexity" evidence="1">
    <location>
        <begin position="478"/>
        <end position="487"/>
    </location>
</feature>
<feature type="compositionally biased region" description="Basic and acidic residues" evidence="1">
    <location>
        <begin position="165"/>
        <end position="175"/>
    </location>
</feature>
<dbReference type="GO" id="GO:0032968">
    <property type="term" value="P:positive regulation of transcription elongation by RNA polymerase II"/>
    <property type="evidence" value="ECO:0007669"/>
    <property type="project" value="TreeGrafter"/>
</dbReference>
<organism evidence="2 3">
    <name type="scientific">Rhodotorula diobovata</name>
    <dbReference type="NCBI Taxonomy" id="5288"/>
    <lineage>
        <taxon>Eukaryota</taxon>
        <taxon>Fungi</taxon>
        <taxon>Dikarya</taxon>
        <taxon>Basidiomycota</taxon>
        <taxon>Pucciniomycotina</taxon>
        <taxon>Microbotryomycetes</taxon>
        <taxon>Sporidiobolales</taxon>
        <taxon>Sporidiobolaceae</taxon>
        <taxon>Rhodotorula</taxon>
    </lineage>
</organism>
<feature type="region of interest" description="Disordered" evidence="1">
    <location>
        <begin position="1"/>
        <end position="196"/>
    </location>
</feature>
<dbReference type="STRING" id="5288.A0A5C5G5N2"/>
<protein>
    <submittedName>
        <fullName evidence="2">RNA polymerase-associated protein LEO1</fullName>
    </submittedName>
</protein>
<accession>A0A5C5G5N2</accession>
<feature type="compositionally biased region" description="Acidic residues" evidence="1">
    <location>
        <begin position="176"/>
        <end position="191"/>
    </location>
</feature>
<dbReference type="InterPro" id="IPR007149">
    <property type="entry name" value="Leo1"/>
</dbReference>
<sequence length="615" mass="65192">MDPAVDTGFDEGVNEDPNAVNTSSLEAATYGNRIPPELYPDGAPEDPAAANPVPGNDDADIVRAGPLAANGLAHDPSPDPDALPVPPQQFQDAAKDAQEGAHEAAAAADDDEDQDMGDDLFGEGGDDDDDEDMAAAGSAAASPQPAAAAASPQRSPSPNDGLTPAEREHRRRLEYNEEDAVGADGYDDDDDHAGPGAAQMVHTEEVIAQIPLANFSVPAGGKVWHARMPHFLQVATGAFDEETWEPEDVPQGAGRTAAAGGQQESQDAASQDEVKPRTVPDENVIRWRWTKDELGQAIKQSNARIVRWSDGTLSLQLGSELFDMTLALDDSATLTATGAASAAGSGGVNPQTSGLVPSAFDLARGHGLTYLSARHTYAGTPLSETQASVHGTMSFRPATLASQTHRRLAGSIAGRYGRNQASRRGTQKAEMPTVDPEKARQQRERAEVERQKKARREAVKAAGGGATRSGGRGRAGKKATTIEGLDLGSDEDDEDDEDGEGMRYDSGYRRSQPKRGKSGPLNRDYDDDDDGFLAQSDEEMEEASGDREELEEADEAAERAARRRKDRQKRRDYATDSNDDDDDDAAAGAGAGADAAEGTQAAPRRRLVVESDEDE</sequence>
<feature type="compositionally biased region" description="Acidic residues" evidence="1">
    <location>
        <begin position="108"/>
        <end position="133"/>
    </location>
</feature>
<proteinExistence type="predicted"/>
<comment type="caution">
    <text evidence="2">The sequence shown here is derived from an EMBL/GenBank/DDBJ whole genome shotgun (WGS) entry which is preliminary data.</text>
</comment>
<dbReference type="OrthoDB" id="20844at2759"/>
<gene>
    <name evidence="2" type="ORF">DMC30DRAFT_410334</name>
</gene>
<evidence type="ECO:0000313" key="3">
    <source>
        <dbReference type="Proteomes" id="UP000311382"/>
    </source>
</evidence>
<evidence type="ECO:0000313" key="2">
    <source>
        <dbReference type="EMBL" id="TNY24355.1"/>
    </source>
</evidence>